<feature type="domain" description="Hydantoinase A/oxoprolinase" evidence="1">
    <location>
        <begin position="208"/>
        <end position="500"/>
    </location>
</feature>
<dbReference type="InterPro" id="IPR049517">
    <property type="entry name" value="ACX-like_C"/>
</dbReference>
<dbReference type="Proteomes" id="UP001061862">
    <property type="component" value="Plasmid p_unnamed1"/>
</dbReference>
<dbReference type="InterPro" id="IPR002821">
    <property type="entry name" value="Hydantoinase_A"/>
</dbReference>
<name>A0ABY6CDB5_9HYPH</name>
<dbReference type="SUPFAM" id="SSF53067">
    <property type="entry name" value="Actin-like ATPase domain"/>
    <property type="match status" value="1"/>
</dbReference>
<feature type="domain" description="Acetophenone carboxylase-like C-terminal" evidence="3">
    <location>
        <begin position="514"/>
        <end position="682"/>
    </location>
</feature>
<dbReference type="Pfam" id="PF01968">
    <property type="entry name" value="Hydantoinase_A"/>
    <property type="match status" value="1"/>
</dbReference>
<dbReference type="Pfam" id="PF19278">
    <property type="entry name" value="Hydant_A_C"/>
    <property type="match status" value="1"/>
</dbReference>
<dbReference type="InterPro" id="IPR045079">
    <property type="entry name" value="Oxoprolinase-like"/>
</dbReference>
<evidence type="ECO:0000313" key="4">
    <source>
        <dbReference type="EMBL" id="UXN68098.1"/>
    </source>
</evidence>
<gene>
    <name evidence="4" type="ORF">N8A98_00865</name>
</gene>
<dbReference type="Pfam" id="PF05378">
    <property type="entry name" value="Hydant_A_N"/>
    <property type="match status" value="1"/>
</dbReference>
<protein>
    <submittedName>
        <fullName evidence="4">Hydantoinase/oxoprolinase family protein</fullName>
    </submittedName>
</protein>
<reference evidence="4 5" key="1">
    <citation type="submission" date="2022-09" db="EMBL/GenBank/DDBJ databases">
        <title>Interaction between co-microsymbionts with complementary sets of symbiotic genes in legume-rhizobium systems.</title>
        <authorList>
            <person name="Safronova V."/>
            <person name="Sazanova A."/>
            <person name="Afonin A."/>
            <person name="Chirak E."/>
        </authorList>
    </citation>
    <scope>NUCLEOTIDE SEQUENCE [LARGE SCALE GENOMIC DNA]</scope>
    <source>
        <strain evidence="4 5">A18/4-1</strain>
        <plasmid evidence="4 5">p_unnamed1</plasmid>
    </source>
</reference>
<organism evidence="4 5">
    <name type="scientific">Devosia neptuniae</name>
    <dbReference type="NCBI Taxonomy" id="191302"/>
    <lineage>
        <taxon>Bacteria</taxon>
        <taxon>Pseudomonadati</taxon>
        <taxon>Pseudomonadota</taxon>
        <taxon>Alphaproteobacteria</taxon>
        <taxon>Hyphomicrobiales</taxon>
        <taxon>Devosiaceae</taxon>
        <taxon>Devosia</taxon>
    </lineage>
</organism>
<sequence length="691" mass="74819">MTKRDTITRIATDVGGTFTDLVYFETDRATGRQTVRTEKSDTTPPNFEQGVLNVIKKAGLSVAEADFFAHGTTVVINALTERKGAKVGLITTEGFRDILEIARGNRPDFFNLSYEKPTPFVERYLRQVVPGRMNYSGEEVAPLDLSGLPAILDAFSADGVQAVAICLIHAYANPAHEKAVQAEIARLWPEVATVASHQITREWREYERTSTTVLSAYVQPTAQRYLERLEAGLQQEGYEGRLYIMQSNCGVDSLASTKAIPITMVESGPASGFWGAAELGRIIGEPNVLALDIGGTTAKCSLIQNGQVTIKTDYWIERDRRSAGYPIMVPVVDLVEIGNGGGSIAWVDDFSKLHVGPQSAGAMPGPAAYGRGGTNATTTDANLVLGRINRDYFCGGSVIADMASVDRALGALADKLGVSQQEAARGIVRIANANMVNALKLVSLNRGHDPRDFTLVVFGGGGAMHGVALGQELGVKKVVVPRGAPVFSAWGMMMSDLRRDYFVTRLMDGTDRSGLQALVSEIAGHATEQFGKEEVAPDAVKIQPLVKMRYRNQEHSVEVPLRADLLDGASMAILIEDFHAIYEREYTYRLDVAVEIVGIHVIASAEVGKLEMVAQQRTGARLEDAIKGSREVDYATEGVCEATIYNAELLEPGMSFTGPAIIEDPGTTIVIHPGNRVEIDDFGNTQIHLRS</sequence>
<evidence type="ECO:0000259" key="3">
    <source>
        <dbReference type="Pfam" id="PF19278"/>
    </source>
</evidence>
<dbReference type="PANTHER" id="PTHR11365">
    <property type="entry name" value="5-OXOPROLINASE RELATED"/>
    <property type="match status" value="1"/>
</dbReference>
<keyword evidence="4" id="KW-0614">Plasmid</keyword>
<dbReference type="RefSeq" id="WP_262165736.1">
    <property type="nucleotide sequence ID" value="NZ_CP104964.1"/>
</dbReference>
<keyword evidence="5" id="KW-1185">Reference proteome</keyword>
<dbReference type="EMBL" id="CP104964">
    <property type="protein sequence ID" value="UXN68098.1"/>
    <property type="molecule type" value="Genomic_DNA"/>
</dbReference>
<evidence type="ECO:0000259" key="1">
    <source>
        <dbReference type="Pfam" id="PF01968"/>
    </source>
</evidence>
<proteinExistence type="predicted"/>
<evidence type="ECO:0000313" key="5">
    <source>
        <dbReference type="Proteomes" id="UP001061862"/>
    </source>
</evidence>
<dbReference type="PANTHER" id="PTHR11365:SF23">
    <property type="entry name" value="HYPOTHETICAL 5-OXOPROLINASE (EUROFUNG)-RELATED"/>
    <property type="match status" value="1"/>
</dbReference>
<feature type="domain" description="Hydantoinase/oxoprolinase N-terminal" evidence="2">
    <location>
        <begin position="9"/>
        <end position="184"/>
    </location>
</feature>
<evidence type="ECO:0000259" key="2">
    <source>
        <dbReference type="Pfam" id="PF05378"/>
    </source>
</evidence>
<dbReference type="InterPro" id="IPR008040">
    <property type="entry name" value="Hydant_A_N"/>
</dbReference>
<accession>A0ABY6CDB5</accession>
<geneLocation type="plasmid" evidence="4 5">
    <name>p_unnamed1</name>
</geneLocation>
<dbReference type="InterPro" id="IPR043129">
    <property type="entry name" value="ATPase_NBD"/>
</dbReference>